<dbReference type="Gene3D" id="3.30.1460.10">
    <property type="match status" value="1"/>
</dbReference>
<dbReference type="EMBL" id="JAAGOB010000002">
    <property type="protein sequence ID" value="NED94832.1"/>
    <property type="molecule type" value="Genomic_DNA"/>
</dbReference>
<dbReference type="Proteomes" id="UP000469185">
    <property type="component" value="Unassembled WGS sequence"/>
</dbReference>
<reference evidence="1 2" key="1">
    <citation type="submission" date="2020-02" db="EMBL/GenBank/DDBJ databases">
        <authorList>
            <person name="Li X.-J."/>
            <person name="Feng X.-M."/>
        </authorList>
    </citation>
    <scope>NUCLEOTIDE SEQUENCE [LARGE SCALE GENOMIC DNA]</scope>
    <source>
        <strain evidence="1 2">CGMCC 4.7225</strain>
    </source>
</reference>
<protein>
    <submittedName>
        <fullName evidence="1">YbjN domain-containing protein</fullName>
    </submittedName>
</protein>
<dbReference type="AlphaFoldDB" id="A0A6N9YIP9"/>
<dbReference type="SUPFAM" id="SSF69635">
    <property type="entry name" value="Type III secretory system chaperone-like"/>
    <property type="match status" value="1"/>
</dbReference>
<evidence type="ECO:0000313" key="1">
    <source>
        <dbReference type="EMBL" id="NED94832.1"/>
    </source>
</evidence>
<comment type="caution">
    <text evidence="1">The sequence shown here is derived from an EMBL/GenBank/DDBJ whole genome shotgun (WGS) entry which is preliminary data.</text>
</comment>
<keyword evidence="2" id="KW-1185">Reference proteome</keyword>
<dbReference type="InterPro" id="IPR019660">
    <property type="entry name" value="Put_sensory_transdc_reg_YbjN"/>
</dbReference>
<proteinExistence type="predicted"/>
<dbReference type="Pfam" id="PF10722">
    <property type="entry name" value="YbjN"/>
    <property type="match status" value="1"/>
</dbReference>
<evidence type="ECO:0000313" key="2">
    <source>
        <dbReference type="Proteomes" id="UP000469185"/>
    </source>
</evidence>
<sequence length="162" mass="18101">MPVTENVIREYLASCGQTWEETAPGTFTVDLPGEAKLKTTCHLAVKAQGLAVSAFVARRPDENHERVHRWLLERNAKLRGVAFTVDQSGDIYLVGRLPLVAVTEQELDRLLGTVLDTADSSFNTILELGFAASIRREWAWRLERGESTRNLAAFEHLRPDVG</sequence>
<gene>
    <name evidence="1" type="ORF">G1H11_05855</name>
</gene>
<accession>A0A6N9YIP9</accession>
<name>A0A6N9YIP9_9ACTN</name>
<organism evidence="1 2">
    <name type="scientific">Phytoactinopolyspora alkaliphila</name>
    <dbReference type="NCBI Taxonomy" id="1783498"/>
    <lineage>
        <taxon>Bacteria</taxon>
        <taxon>Bacillati</taxon>
        <taxon>Actinomycetota</taxon>
        <taxon>Actinomycetes</taxon>
        <taxon>Jiangellales</taxon>
        <taxon>Jiangellaceae</taxon>
        <taxon>Phytoactinopolyspora</taxon>
    </lineage>
</organism>